<dbReference type="AlphaFoldDB" id="J9G424"/>
<gene>
    <name evidence="2" type="ORF">EVA_15346</name>
</gene>
<reference evidence="2" key="1">
    <citation type="journal article" date="2012" name="PLoS ONE">
        <title>Gene sets for utilization of primary and secondary nutrition supplies in the distal gut of endangered iberian lynx.</title>
        <authorList>
            <person name="Alcaide M."/>
            <person name="Messina E."/>
            <person name="Richter M."/>
            <person name="Bargiela R."/>
            <person name="Peplies J."/>
            <person name="Huws S.A."/>
            <person name="Newbold C.J."/>
            <person name="Golyshin P.N."/>
            <person name="Simon M.A."/>
            <person name="Lopez G."/>
            <person name="Yakimov M.M."/>
            <person name="Ferrer M."/>
        </authorList>
    </citation>
    <scope>NUCLEOTIDE SEQUENCE</scope>
</reference>
<sequence length="43" mass="4706">MRSPSVPSLRHCVTGKRHGQLSRNGLHKALLPVLPLPVLHKSS</sequence>
<comment type="caution">
    <text evidence="2">The sequence shown here is derived from an EMBL/GenBank/DDBJ whole genome shotgun (WGS) entry which is preliminary data.</text>
</comment>
<evidence type="ECO:0000256" key="1">
    <source>
        <dbReference type="SAM" id="MobiDB-lite"/>
    </source>
</evidence>
<organism evidence="2">
    <name type="scientific">gut metagenome</name>
    <dbReference type="NCBI Taxonomy" id="749906"/>
    <lineage>
        <taxon>unclassified sequences</taxon>
        <taxon>metagenomes</taxon>
        <taxon>organismal metagenomes</taxon>
    </lineage>
</organism>
<proteinExistence type="predicted"/>
<dbReference type="EMBL" id="AMCI01005228">
    <property type="protein sequence ID" value="EJW96547.1"/>
    <property type="molecule type" value="Genomic_DNA"/>
</dbReference>
<evidence type="ECO:0000313" key="2">
    <source>
        <dbReference type="EMBL" id="EJW96547.1"/>
    </source>
</evidence>
<protein>
    <submittedName>
        <fullName evidence="2">Uncharacterized protein</fullName>
    </submittedName>
</protein>
<accession>J9G424</accession>
<name>J9G424_9ZZZZ</name>
<feature type="region of interest" description="Disordered" evidence="1">
    <location>
        <begin position="1"/>
        <end position="24"/>
    </location>
</feature>